<sequence>MKINNKDLIQSYVITTARYDFNVNEKRVLYRIIEHLQKYTTGLKLNEKYLINKDLFGDYLFQMDLNTFLIDNANHYDRVKDAFLRLNDKKFEFQDDDSWSIIRIIESPEIVGLSTQGNSIVRFRLHKRIFDAFLDFSKGYRKYEIKVAMEFKSEYSMRFYELFSGKKEPIIYDIEELKKMFKIDGKYQKSSDFIKRVIDTAQKELTEKAPYSFKYETIKTGRRFTHIKFKPFSIPKNRDESLETKDLDKQISLRWDFSKEHLRVLKDYFNFEEKGIKNNKEILLKATRSPEFMDWCQDINGMVRKFGIGNPAGFFIAEMKKKFKD</sequence>
<dbReference type="RefSeq" id="WP_012565011.1">
    <property type="nucleotide sequence ID" value="NC_011414.1"/>
</dbReference>
<dbReference type="Pfam" id="PF21205">
    <property type="entry name" value="Rep3_C"/>
    <property type="match status" value="1"/>
</dbReference>
<comment type="similarity">
    <text evidence="1">Belongs to the initiator RepB protein family.</text>
</comment>
<feature type="domain" description="Initiator Rep protein WH1" evidence="2">
    <location>
        <begin position="9"/>
        <end position="163"/>
    </location>
</feature>
<evidence type="ECO:0000259" key="2">
    <source>
        <dbReference type="Pfam" id="PF01051"/>
    </source>
</evidence>
<keyword evidence="3" id="KW-0614">Plasmid</keyword>
<reference evidence="3" key="1">
    <citation type="journal article" date="2004" name="Appl. Environ. Microbiol.">
        <title>Characterization of Plasmid pOR1 from Ornithobacterium rhinotracheale and Construction of a Shuttle Plasmid.</title>
        <authorList>
            <person name="Jansen R."/>
            <person name="Chansiripornchai N."/>
            <person name="Gaastra W."/>
            <person name="Van Putten J.P.M."/>
        </authorList>
    </citation>
    <scope>NUCLEOTIDE SEQUENCE</scope>
    <source>
        <plasmid evidence="3">pOR1</plasmid>
    </source>
</reference>
<protein>
    <submittedName>
        <fullName evidence="3">Replication protein A</fullName>
    </submittedName>
</protein>
<dbReference type="InterPro" id="IPR000525">
    <property type="entry name" value="Initiator_Rep_WH1"/>
</dbReference>
<dbReference type="GO" id="GO:0003887">
    <property type="term" value="F:DNA-directed DNA polymerase activity"/>
    <property type="evidence" value="ECO:0007669"/>
    <property type="project" value="InterPro"/>
</dbReference>
<dbReference type="EMBL" id="AY513488">
    <property type="protein sequence ID" value="AAT09350.1"/>
    <property type="molecule type" value="Genomic_DNA"/>
</dbReference>
<dbReference type="Pfam" id="PF01051">
    <property type="entry name" value="Rep3_N"/>
    <property type="match status" value="1"/>
</dbReference>
<dbReference type="AlphaFoldDB" id="Q6R586"/>
<accession>Q6R586</accession>
<dbReference type="GO" id="GO:0006270">
    <property type="term" value="P:DNA replication initiation"/>
    <property type="evidence" value="ECO:0007669"/>
    <property type="project" value="InterPro"/>
</dbReference>
<evidence type="ECO:0000256" key="1">
    <source>
        <dbReference type="ARBA" id="ARBA00038283"/>
    </source>
</evidence>
<dbReference type="InterPro" id="IPR036388">
    <property type="entry name" value="WH-like_DNA-bd_sf"/>
</dbReference>
<gene>
    <name evidence="3" type="primary">repA</name>
</gene>
<proteinExistence type="inferred from homology"/>
<dbReference type="Gene3D" id="1.10.10.10">
    <property type="entry name" value="Winged helix-like DNA-binding domain superfamily/Winged helix DNA-binding domain"/>
    <property type="match status" value="2"/>
</dbReference>
<dbReference type="SUPFAM" id="SSF46785">
    <property type="entry name" value="Winged helix' DNA-binding domain"/>
    <property type="match status" value="2"/>
</dbReference>
<name>Q6R586_ORNRH</name>
<dbReference type="InterPro" id="IPR036390">
    <property type="entry name" value="WH_DNA-bd_sf"/>
</dbReference>
<geneLocation type="plasmid" evidence="3">
    <name>pOR1</name>
</geneLocation>
<evidence type="ECO:0000313" key="3">
    <source>
        <dbReference type="EMBL" id="AAT09350.1"/>
    </source>
</evidence>
<organism evidence="3">
    <name type="scientific">Ornithobacterium rhinotracheale</name>
    <dbReference type="NCBI Taxonomy" id="28251"/>
    <lineage>
        <taxon>Bacteria</taxon>
        <taxon>Pseudomonadati</taxon>
        <taxon>Bacteroidota</taxon>
        <taxon>Flavobacteriia</taxon>
        <taxon>Flavobacteriales</taxon>
        <taxon>Weeksellaceae</taxon>
        <taxon>Ornithobacterium</taxon>
    </lineage>
</organism>